<evidence type="ECO:0000256" key="1">
    <source>
        <dbReference type="SAM" id="Phobius"/>
    </source>
</evidence>
<feature type="transmembrane region" description="Helical" evidence="1">
    <location>
        <begin position="89"/>
        <end position="111"/>
    </location>
</feature>
<keyword evidence="1" id="KW-0472">Membrane</keyword>
<dbReference type="Pfam" id="PF11188">
    <property type="entry name" value="DUF2975"/>
    <property type="match status" value="1"/>
</dbReference>
<comment type="caution">
    <text evidence="2">The sequence shown here is derived from an EMBL/GenBank/DDBJ whole genome shotgun (WGS) entry which is preliminary data.</text>
</comment>
<accession>A0A845R1R7</accession>
<evidence type="ECO:0000313" key="2">
    <source>
        <dbReference type="EMBL" id="NBI07666.1"/>
    </source>
</evidence>
<feature type="transmembrane region" description="Helical" evidence="1">
    <location>
        <begin position="7"/>
        <end position="27"/>
    </location>
</feature>
<dbReference type="Proteomes" id="UP000467132">
    <property type="component" value="Unassembled WGS sequence"/>
</dbReference>
<dbReference type="AlphaFoldDB" id="A0A845R1R7"/>
<feature type="transmembrane region" description="Helical" evidence="1">
    <location>
        <begin position="47"/>
        <end position="68"/>
    </location>
</feature>
<name>A0A845R1R7_9CLOT</name>
<sequence>MRTWMVNAFKISIILIGVAVLLLFIFWLPNVSRRLAILNPEYAYLRYPLLFGIYITGIPFYMGIFHTFKLLKLIQGNSAFTKKACKSLGAINVYAVLVIVIYIIGMIFISINNAIQLEVLLFGILIIFASFIIAIFSAILKELLRKVVEIKNENDFTI</sequence>
<feature type="transmembrane region" description="Helical" evidence="1">
    <location>
        <begin position="117"/>
        <end position="140"/>
    </location>
</feature>
<organism evidence="2 3">
    <name type="scientific">Senegalia massiliensis</name>
    <dbReference type="NCBI Taxonomy" id="1720316"/>
    <lineage>
        <taxon>Bacteria</taxon>
        <taxon>Bacillati</taxon>
        <taxon>Bacillota</taxon>
        <taxon>Clostridia</taxon>
        <taxon>Eubacteriales</taxon>
        <taxon>Clostridiaceae</taxon>
        <taxon>Senegalia</taxon>
    </lineage>
</organism>
<dbReference type="RefSeq" id="WP_160198137.1">
    <property type="nucleotide sequence ID" value="NZ_QXXA01000014.1"/>
</dbReference>
<proteinExistence type="predicted"/>
<evidence type="ECO:0000313" key="3">
    <source>
        <dbReference type="Proteomes" id="UP000467132"/>
    </source>
</evidence>
<keyword evidence="3" id="KW-1185">Reference proteome</keyword>
<protein>
    <submittedName>
        <fullName evidence="2">DUF2975 domain-containing protein</fullName>
    </submittedName>
</protein>
<keyword evidence="1" id="KW-0812">Transmembrane</keyword>
<keyword evidence="1" id="KW-1133">Transmembrane helix</keyword>
<dbReference type="OrthoDB" id="1100174at2"/>
<reference evidence="2 3" key="1">
    <citation type="submission" date="2018-08" db="EMBL/GenBank/DDBJ databases">
        <title>Murine metabolic-syndrome-specific gut microbial biobank.</title>
        <authorList>
            <person name="Liu C."/>
        </authorList>
    </citation>
    <scope>NUCLEOTIDE SEQUENCE [LARGE SCALE GENOMIC DNA]</scope>
    <source>
        <strain evidence="2 3">583</strain>
    </source>
</reference>
<dbReference type="InterPro" id="IPR021354">
    <property type="entry name" value="DUF2975"/>
</dbReference>
<gene>
    <name evidence="2" type="ORF">D3Z33_12465</name>
</gene>
<dbReference type="EMBL" id="QXXA01000014">
    <property type="protein sequence ID" value="NBI07666.1"/>
    <property type="molecule type" value="Genomic_DNA"/>
</dbReference>